<proteinExistence type="predicted"/>
<dbReference type="Proteomes" id="UP000018559">
    <property type="component" value="Unassembled WGS sequence"/>
</dbReference>
<dbReference type="EMBL" id="AWWH01000037">
    <property type="protein sequence ID" value="ETA74950.1"/>
    <property type="molecule type" value="Genomic_DNA"/>
</dbReference>
<dbReference type="AlphaFoldDB" id="V7I081"/>
<accession>V7I081</accession>
<organism evidence="1 2">
    <name type="scientific">Ligilactobacillus equi DPC 6820</name>
    <dbReference type="NCBI Taxonomy" id="1392007"/>
    <lineage>
        <taxon>Bacteria</taxon>
        <taxon>Bacillati</taxon>
        <taxon>Bacillota</taxon>
        <taxon>Bacilli</taxon>
        <taxon>Lactobacillales</taxon>
        <taxon>Lactobacillaceae</taxon>
        <taxon>Ligilactobacillus</taxon>
    </lineage>
</organism>
<name>V7I081_9LACO</name>
<gene>
    <name evidence="1" type="ORF">LEQ_1818c</name>
</gene>
<reference evidence="1 2" key="1">
    <citation type="journal article" date="2014" name="Genome Announc.">
        <title>The Genome of the Predominant Equine Lactobacillus Species, Lactobacillus equi, Is Reflective of Its Lifestyle Adaptations to an Herbivorous Host.</title>
        <authorList>
            <person name="O'Donnell M.M."/>
            <person name="Harris H.M."/>
            <person name="O'Toole P.W."/>
            <person name="Ross R.P."/>
        </authorList>
    </citation>
    <scope>NUCLEOTIDE SEQUENCE [LARGE SCALE GENOMIC DNA]</scope>
    <source>
        <strain evidence="1 2">DPC 6820</strain>
    </source>
</reference>
<evidence type="ECO:0000313" key="2">
    <source>
        <dbReference type="Proteomes" id="UP000018559"/>
    </source>
</evidence>
<evidence type="ECO:0000313" key="1">
    <source>
        <dbReference type="EMBL" id="ETA74950.1"/>
    </source>
</evidence>
<dbReference type="PATRIC" id="fig|1392007.3.peg.229"/>
<comment type="caution">
    <text evidence="1">The sequence shown here is derived from an EMBL/GenBank/DDBJ whole genome shotgun (WGS) entry which is preliminary data.</text>
</comment>
<sequence length="62" mass="6825">MLIKDNYTKSIADENIASTSKEIARVVATNVSSSLHIVDDLYDSSIEVVVAKTSKIKKKQNN</sequence>
<protein>
    <submittedName>
        <fullName evidence="1">Uncharacterized protein</fullName>
    </submittedName>
</protein>
<dbReference type="RefSeq" id="WP_023858835.1">
    <property type="nucleotide sequence ID" value="NZ_AWWH01000037.1"/>
</dbReference>
<keyword evidence="2" id="KW-1185">Reference proteome</keyword>